<dbReference type="AlphaFoldDB" id="A0A4R1XTZ8"/>
<evidence type="ECO:0000256" key="2">
    <source>
        <dbReference type="ARBA" id="ARBA00007399"/>
    </source>
</evidence>
<dbReference type="EMBL" id="SLVJ01000012">
    <property type="protein sequence ID" value="TCM66601.1"/>
    <property type="molecule type" value="Genomic_DNA"/>
</dbReference>
<evidence type="ECO:0000256" key="1">
    <source>
        <dbReference type="ARBA" id="ARBA00004418"/>
    </source>
</evidence>
<reference evidence="11 12" key="1">
    <citation type="submission" date="2019-03" db="EMBL/GenBank/DDBJ databases">
        <title>Genomic analyses of the natural microbiome of Caenorhabditis elegans.</title>
        <authorList>
            <person name="Samuel B."/>
        </authorList>
    </citation>
    <scope>NUCLEOTIDE SEQUENCE [LARGE SCALE GENOMIC DNA]</scope>
    <source>
        <strain evidence="11 12">JUb89</strain>
    </source>
</reference>
<dbReference type="InterPro" id="IPR016147">
    <property type="entry name" value="Pili_assmbl_chaperone_N"/>
</dbReference>
<evidence type="ECO:0000256" key="3">
    <source>
        <dbReference type="ARBA" id="ARBA00022558"/>
    </source>
</evidence>
<evidence type="ECO:0000259" key="9">
    <source>
        <dbReference type="Pfam" id="PF00345"/>
    </source>
</evidence>
<dbReference type="GO" id="GO:0071555">
    <property type="term" value="P:cell wall organization"/>
    <property type="evidence" value="ECO:0007669"/>
    <property type="project" value="InterPro"/>
</dbReference>
<feature type="signal peptide" evidence="8">
    <location>
        <begin position="1"/>
        <end position="24"/>
    </location>
</feature>
<organism evidence="11 12">
    <name type="scientific">Acinetobacter calcoaceticus</name>
    <dbReference type="NCBI Taxonomy" id="471"/>
    <lineage>
        <taxon>Bacteria</taxon>
        <taxon>Pseudomonadati</taxon>
        <taxon>Pseudomonadota</taxon>
        <taxon>Gammaproteobacteria</taxon>
        <taxon>Moraxellales</taxon>
        <taxon>Moraxellaceae</taxon>
        <taxon>Acinetobacter</taxon>
        <taxon>Acinetobacter calcoaceticus/baumannii complex</taxon>
    </lineage>
</organism>
<dbReference type="InterPro" id="IPR008962">
    <property type="entry name" value="PapD-like_sf"/>
</dbReference>
<feature type="domain" description="Pili assembly chaperone N-terminal" evidence="9">
    <location>
        <begin position="25"/>
        <end position="151"/>
    </location>
</feature>
<evidence type="ECO:0000256" key="6">
    <source>
        <dbReference type="ARBA" id="ARBA00023186"/>
    </source>
</evidence>
<keyword evidence="12" id="KW-1185">Reference proteome</keyword>
<dbReference type="OrthoDB" id="9131059at2"/>
<dbReference type="InterPro" id="IPR016148">
    <property type="entry name" value="Pili_assmbl_chaperone_C"/>
</dbReference>
<protein>
    <submittedName>
        <fullName evidence="11">P pilus assembly chaperone PapD</fullName>
    </submittedName>
</protein>
<dbReference type="InterPro" id="IPR050643">
    <property type="entry name" value="Periplasmic_pilus_chap"/>
</dbReference>
<evidence type="ECO:0000256" key="5">
    <source>
        <dbReference type="ARBA" id="ARBA00022764"/>
    </source>
</evidence>
<dbReference type="InterPro" id="IPR001829">
    <property type="entry name" value="Pili_assmbl_chaperone_bac"/>
</dbReference>
<dbReference type="FunFam" id="2.60.40.10:FF:000458">
    <property type="entry name" value="Molecular chaperone FimC"/>
    <property type="match status" value="1"/>
</dbReference>
<evidence type="ECO:0000313" key="12">
    <source>
        <dbReference type="Proteomes" id="UP000294963"/>
    </source>
</evidence>
<comment type="subcellular location">
    <subcellularLocation>
        <location evidence="1 7">Periplasm</location>
    </subcellularLocation>
</comment>
<evidence type="ECO:0000256" key="8">
    <source>
        <dbReference type="SAM" id="SignalP"/>
    </source>
</evidence>
<comment type="similarity">
    <text evidence="2 7">Belongs to the periplasmic pilus chaperone family.</text>
</comment>
<keyword evidence="6 7" id="KW-0143">Chaperone</keyword>
<dbReference type="Pfam" id="PF00345">
    <property type="entry name" value="PapD_N"/>
    <property type="match status" value="1"/>
</dbReference>
<feature type="domain" description="Pili assembly chaperone C-terminal" evidence="10">
    <location>
        <begin position="173"/>
        <end position="235"/>
    </location>
</feature>
<dbReference type="PROSITE" id="PS00635">
    <property type="entry name" value="PILI_CHAPERONE"/>
    <property type="match status" value="1"/>
</dbReference>
<dbReference type="SUPFAM" id="SSF49354">
    <property type="entry name" value="PapD-like"/>
    <property type="match status" value="1"/>
</dbReference>
<dbReference type="PANTHER" id="PTHR30251:SF10">
    <property type="entry name" value="FIMBRIAL CHAPERONE YEHC-RELATED"/>
    <property type="match status" value="1"/>
</dbReference>
<dbReference type="InterPro" id="IPR036316">
    <property type="entry name" value="Pili_assmbl_chap_C_dom_sf"/>
</dbReference>
<dbReference type="InterPro" id="IPR013783">
    <property type="entry name" value="Ig-like_fold"/>
</dbReference>
<dbReference type="PRINTS" id="PR00969">
    <property type="entry name" value="CHAPERONPILI"/>
</dbReference>
<keyword evidence="4 8" id="KW-0732">Signal</keyword>
<dbReference type="Gene3D" id="2.60.40.10">
    <property type="entry name" value="Immunoglobulins"/>
    <property type="match status" value="2"/>
</dbReference>
<dbReference type="Proteomes" id="UP000294963">
    <property type="component" value="Unassembled WGS sequence"/>
</dbReference>
<proteinExistence type="inferred from homology"/>
<keyword evidence="3" id="KW-1029">Fimbrium biogenesis</keyword>
<gene>
    <name evidence="11" type="ORF">EC844_11244</name>
</gene>
<evidence type="ECO:0000313" key="11">
    <source>
        <dbReference type="EMBL" id="TCM66601.1"/>
    </source>
</evidence>
<keyword evidence="5" id="KW-0574">Periplasm</keyword>
<dbReference type="PANTHER" id="PTHR30251">
    <property type="entry name" value="PILUS ASSEMBLY CHAPERONE"/>
    <property type="match status" value="1"/>
</dbReference>
<name>A0A4R1XTZ8_ACICA</name>
<comment type="caution">
    <text evidence="11">The sequence shown here is derived from an EMBL/GenBank/DDBJ whole genome shotgun (WGS) entry which is preliminary data.</text>
</comment>
<dbReference type="Pfam" id="PF02753">
    <property type="entry name" value="PapD_C"/>
    <property type="match status" value="1"/>
</dbReference>
<dbReference type="GO" id="GO:0030288">
    <property type="term" value="C:outer membrane-bounded periplasmic space"/>
    <property type="evidence" value="ECO:0007669"/>
    <property type="project" value="InterPro"/>
</dbReference>
<dbReference type="InterPro" id="IPR018046">
    <property type="entry name" value="Pili_assmbl_chaperone_CS"/>
</dbReference>
<evidence type="ECO:0000259" key="10">
    <source>
        <dbReference type="Pfam" id="PF02753"/>
    </source>
</evidence>
<dbReference type="SUPFAM" id="SSF49584">
    <property type="entry name" value="Periplasmic chaperone C-domain"/>
    <property type="match status" value="1"/>
</dbReference>
<evidence type="ECO:0000256" key="4">
    <source>
        <dbReference type="ARBA" id="ARBA00022729"/>
    </source>
</evidence>
<sequence length="243" mass="27079">MFVKSLSKVAVLLCLSSFTTTLYAGIVITGTRVIYPAEQKTVTVQVKNDGAYPALMQTWIDDGDANLAPDEINVPFVITPPISRLDASVGQTINISMIEDKLPKDRESIFWLNVLDIPARPQDNDSRKLSNNMLQIAVRSRIKMFYRPTGLKDQAKDAAKLLQWTQNNQNISVKNPSPYYISVSSLLIPQPGAEDKMVLKEGIMLAPFESKNVEIKEAPFKSFTVQSINDYGGLDRIEVSLNQ</sequence>
<feature type="chain" id="PRO_5020660128" evidence="8">
    <location>
        <begin position="25"/>
        <end position="243"/>
    </location>
</feature>
<evidence type="ECO:0000256" key="7">
    <source>
        <dbReference type="RuleBase" id="RU003918"/>
    </source>
</evidence>
<accession>A0A4R1XTZ8</accession>